<organism evidence="1 2">
    <name type="scientific">Xanthomonas oryzae pv. oryzae (strain KACC10331 / KXO85)</name>
    <dbReference type="NCBI Taxonomy" id="291331"/>
    <lineage>
        <taxon>Bacteria</taxon>
        <taxon>Pseudomonadati</taxon>
        <taxon>Pseudomonadota</taxon>
        <taxon>Gammaproteobacteria</taxon>
        <taxon>Lysobacterales</taxon>
        <taxon>Lysobacteraceae</taxon>
        <taxon>Xanthomonas</taxon>
    </lineage>
</organism>
<keyword evidence="2" id="KW-1185">Reference proteome</keyword>
<dbReference type="InterPro" id="IPR010870">
    <property type="entry name" value="Porin_O/P"/>
</dbReference>
<proteinExistence type="predicted"/>
<dbReference type="HOGENOM" id="CLU_031025_4_0_6"/>
<dbReference type="Pfam" id="PF07396">
    <property type="entry name" value="Porin_O_P"/>
    <property type="match status" value="1"/>
</dbReference>
<accession>Q5H3W3</accession>
<evidence type="ECO:0000313" key="2">
    <source>
        <dbReference type="Proteomes" id="UP000006735"/>
    </source>
</evidence>
<dbReference type="Gene3D" id="2.40.160.10">
    <property type="entry name" value="Porin"/>
    <property type="match status" value="1"/>
</dbReference>
<dbReference type="InterPro" id="IPR023614">
    <property type="entry name" value="Porin_dom_sf"/>
</dbReference>
<name>Q5H3W3_XANOR</name>
<dbReference type="Proteomes" id="UP000006735">
    <property type="component" value="Chromosome"/>
</dbReference>
<evidence type="ECO:0000313" key="1">
    <source>
        <dbReference type="EMBL" id="AAW74358.1"/>
    </source>
</evidence>
<protein>
    <submittedName>
        <fullName evidence="1">Porin O</fullName>
    </submittedName>
</protein>
<dbReference type="STRING" id="291331.XOO1104"/>
<sequence length="413" mass="46005">MRRIAKRDSDMHLGEFVSNDTLRLRALGACAAICLAPTAYAADDASPVTAEIGGRVHWDFTVFGNDDRGAPEHNDTQFRRVWLDVSGKFYGFNYKAEADFAGLQYEAGSRGILARDVYIAKKFSAGTLTVGQFKQYFSLDDRTGSNYEPFLERGYASTTLAPIYRKAISWQANRPDATWSTSAYSLESIDNSSTKGGALGTRLTYAPEMGEARLRHLGLSLAHERYSHPGSGGAASLLIRPRPENDLANNSRITLVRFADGRDTDFDKWSLEYAEVLGPWSWQSEFSGGLLDDGAQHAKVLASYGLVSWFVTGESRGYDRKSGRFSRIATPNRPSGAFELALRYDYMRGGQHQDGQPDFINASTQSWTLGGNWYFKPNLRVMVNLIDSHNRNRLSDAVVDHTQAVTGRFQYDF</sequence>
<reference evidence="1 2" key="1">
    <citation type="journal article" date="2005" name="Nucleic Acids Res.">
        <title>The genome sequence of Xanthomonas oryzae pathovar oryzae KACC10331, the bacterial blight pathogen of rice.</title>
        <authorList>
            <person name="Lee B.M."/>
            <person name="Park Y.J."/>
            <person name="Park D.S."/>
            <person name="Kang H.W."/>
            <person name="Kim J.G."/>
            <person name="Song E.S."/>
            <person name="Park I.C."/>
            <person name="Yoon U.H."/>
            <person name="Hahn J.H."/>
            <person name="Koo B.S."/>
            <person name="Lee G.B."/>
            <person name="Kim H."/>
            <person name="Park H.S."/>
            <person name="Yoon K.O."/>
            <person name="Kim J.H."/>
            <person name="Jung C.H."/>
            <person name="Koh N.H."/>
            <person name="Seo J.S."/>
            <person name="Go S.J."/>
        </authorList>
    </citation>
    <scope>NUCLEOTIDE SEQUENCE [LARGE SCALE GENOMIC DNA]</scope>
    <source>
        <strain evidence="2">KACC10331 / KXO85</strain>
    </source>
</reference>
<gene>
    <name evidence="1" type="primary">oprO</name>
    <name evidence="1" type="ordered locus">XOO1104</name>
</gene>
<dbReference type="EMBL" id="AE013598">
    <property type="protein sequence ID" value="AAW74358.1"/>
    <property type="molecule type" value="Genomic_DNA"/>
</dbReference>
<dbReference type="AlphaFoldDB" id="Q5H3W3"/>
<dbReference type="KEGG" id="xoo:XOO1104"/>
<dbReference type="SUPFAM" id="SSF56935">
    <property type="entry name" value="Porins"/>
    <property type="match status" value="1"/>
</dbReference>